<evidence type="ECO:0000259" key="7">
    <source>
        <dbReference type="Pfam" id="PF25005"/>
    </source>
</evidence>
<dbReference type="CDD" id="cd21694">
    <property type="entry name" value="GINS_B_Psf2"/>
    <property type="match status" value="1"/>
</dbReference>
<dbReference type="PANTHER" id="PTHR12772:SF0">
    <property type="entry name" value="DNA REPLICATION COMPLEX GINS PROTEIN PSF2"/>
    <property type="match status" value="1"/>
</dbReference>
<dbReference type="GO" id="GO:0006260">
    <property type="term" value="P:DNA replication"/>
    <property type="evidence" value="ECO:0007669"/>
    <property type="project" value="UniProtKB-KW"/>
</dbReference>
<dbReference type="EMBL" id="HBFM01009659">
    <property type="protein sequence ID" value="CAD8769758.1"/>
    <property type="molecule type" value="Transcribed_RNA"/>
</dbReference>
<dbReference type="InterPro" id="IPR021151">
    <property type="entry name" value="GINS_A"/>
</dbReference>
<dbReference type="InterPro" id="IPR056784">
    <property type="entry name" value="PSF2_N"/>
</dbReference>
<comment type="subunit">
    <text evidence="5">Component of the GINS complex.</text>
</comment>
<dbReference type="Gene3D" id="1.20.58.1020">
    <property type="match status" value="1"/>
</dbReference>
<keyword evidence="3 5" id="KW-0235">DNA replication</keyword>
<feature type="domain" description="DNA replication complex GINS protein PSF2 N-terminal" evidence="7">
    <location>
        <begin position="26"/>
        <end position="89"/>
    </location>
</feature>
<dbReference type="InterPro" id="IPR007257">
    <property type="entry name" value="GINS_Psf2"/>
</dbReference>
<accession>A0A7S0UUL9</accession>
<dbReference type="PIRSF" id="PIRSF028998">
    <property type="entry name" value="GINS_Psf2_subgr"/>
    <property type="match status" value="1"/>
</dbReference>
<organism evidence="8">
    <name type="scientific">Polytomella parva</name>
    <dbReference type="NCBI Taxonomy" id="51329"/>
    <lineage>
        <taxon>Eukaryota</taxon>
        <taxon>Viridiplantae</taxon>
        <taxon>Chlorophyta</taxon>
        <taxon>core chlorophytes</taxon>
        <taxon>Chlorophyceae</taxon>
        <taxon>CS clade</taxon>
        <taxon>Chlamydomonadales</taxon>
        <taxon>Chlamydomonadaceae</taxon>
        <taxon>Polytomella</taxon>
    </lineage>
</organism>
<dbReference type="FunFam" id="3.40.5.50:FF:000001">
    <property type="entry name" value="DNA replication complex GINS protein PSF2"/>
    <property type="match status" value="1"/>
</dbReference>
<dbReference type="CDD" id="cd11712">
    <property type="entry name" value="GINS_A_psf2"/>
    <property type="match status" value="1"/>
</dbReference>
<dbReference type="GO" id="GO:0000727">
    <property type="term" value="P:double-strand break repair via break-induced replication"/>
    <property type="evidence" value="ECO:0007669"/>
    <property type="project" value="TreeGrafter"/>
</dbReference>
<evidence type="ECO:0000256" key="2">
    <source>
        <dbReference type="ARBA" id="ARBA00010565"/>
    </source>
</evidence>
<evidence type="ECO:0000256" key="3">
    <source>
        <dbReference type="ARBA" id="ARBA00022705"/>
    </source>
</evidence>
<evidence type="ECO:0000256" key="5">
    <source>
        <dbReference type="PIRNR" id="PIRNR028998"/>
    </source>
</evidence>
<dbReference type="Pfam" id="PF05916">
    <property type="entry name" value="Sld5"/>
    <property type="match status" value="1"/>
</dbReference>
<evidence type="ECO:0000256" key="1">
    <source>
        <dbReference type="ARBA" id="ARBA00004123"/>
    </source>
</evidence>
<evidence type="ECO:0000313" key="8">
    <source>
        <dbReference type="EMBL" id="CAD8769758.1"/>
    </source>
</evidence>
<dbReference type="GO" id="GO:0000811">
    <property type="term" value="C:GINS complex"/>
    <property type="evidence" value="ECO:0007669"/>
    <property type="project" value="TreeGrafter"/>
</dbReference>
<protein>
    <recommendedName>
        <fullName evidence="5">DNA replication complex GINS protein PSF2</fullName>
    </recommendedName>
</protein>
<dbReference type="PANTHER" id="PTHR12772">
    <property type="entry name" value="DNA REPLICATION COMPLEX GINS PROTEIN PSF2"/>
    <property type="match status" value="1"/>
</dbReference>
<evidence type="ECO:0000256" key="4">
    <source>
        <dbReference type="ARBA" id="ARBA00023242"/>
    </source>
</evidence>
<evidence type="ECO:0000259" key="6">
    <source>
        <dbReference type="Pfam" id="PF05916"/>
    </source>
</evidence>
<dbReference type="SUPFAM" id="SSF160059">
    <property type="entry name" value="PriA/YqbF domain"/>
    <property type="match status" value="1"/>
</dbReference>
<dbReference type="AlphaFoldDB" id="A0A7S0UUL9"/>
<proteinExistence type="inferred from homology"/>
<feature type="domain" description="GINS subunit" evidence="6">
    <location>
        <begin position="93"/>
        <end position="197"/>
    </location>
</feature>
<name>A0A7S0UUL9_9CHLO</name>
<dbReference type="Pfam" id="PF25005">
    <property type="entry name" value="PSF2_N"/>
    <property type="match status" value="1"/>
</dbReference>
<dbReference type="SUPFAM" id="SSF158573">
    <property type="entry name" value="GINS helical bundle-like"/>
    <property type="match status" value="1"/>
</dbReference>
<sequence>MSTTLSLHEYISVNPPFNTFQEAPISPEELEFFAEQEIIEIIPNFKLSTPGSMLYCIEGSFGPFQPNVPAEVPIYIALTLYRRNKCRILPPRWLSTSHLEVLVKEERQVSQHFQAIPFYYIEISKLLMTEASSIFGLDFTEIQNLLEEFKKIRNGKIQDGLSKVNGAITVRLTNLSANECNRIRVLFTSALNVWNQIGKNDRKWQEERRQGPM</sequence>
<dbReference type="Gene3D" id="3.40.5.50">
    <property type="match status" value="1"/>
</dbReference>
<keyword evidence="4 5" id="KW-0539">Nucleus</keyword>
<gene>
    <name evidence="8" type="ORF">PPAR00522_LOCUS6157</name>
</gene>
<reference evidence="8" key="1">
    <citation type="submission" date="2021-01" db="EMBL/GenBank/DDBJ databases">
        <authorList>
            <person name="Corre E."/>
            <person name="Pelletier E."/>
            <person name="Niang G."/>
            <person name="Scheremetjew M."/>
            <person name="Finn R."/>
            <person name="Kale V."/>
            <person name="Holt S."/>
            <person name="Cochrane G."/>
            <person name="Meng A."/>
            <person name="Brown T."/>
            <person name="Cohen L."/>
        </authorList>
    </citation>
    <scope>NUCLEOTIDE SEQUENCE</scope>
    <source>
        <strain evidence="8">SAG 63-3</strain>
    </source>
</reference>
<comment type="subcellular location">
    <subcellularLocation>
        <location evidence="1 5">Nucleus</location>
    </subcellularLocation>
</comment>
<comment type="similarity">
    <text evidence="2 5">Belongs to the GINS2/PSF2 family.</text>
</comment>
<dbReference type="InterPro" id="IPR036224">
    <property type="entry name" value="GINS_bundle-like_dom_sf"/>
</dbReference>